<feature type="signal peptide" evidence="1">
    <location>
        <begin position="1"/>
        <end position="25"/>
    </location>
</feature>
<protein>
    <submittedName>
        <fullName evidence="2">Uncharacterized protein</fullName>
    </submittedName>
</protein>
<evidence type="ECO:0000313" key="2">
    <source>
        <dbReference type="EMBL" id="KAL5111304.1"/>
    </source>
</evidence>
<name>A0ABR4QNM2_9CEST</name>
<proteinExistence type="predicted"/>
<keyword evidence="1" id="KW-0732">Signal</keyword>
<accession>A0ABR4QNM2</accession>
<keyword evidence="3" id="KW-1185">Reference proteome</keyword>
<dbReference type="Proteomes" id="UP001651158">
    <property type="component" value="Unassembled WGS sequence"/>
</dbReference>
<evidence type="ECO:0000313" key="3">
    <source>
        <dbReference type="Proteomes" id="UP001651158"/>
    </source>
</evidence>
<comment type="caution">
    <text evidence="2">The sequence shown here is derived from an EMBL/GenBank/DDBJ whole genome shotgun (WGS) entry which is preliminary data.</text>
</comment>
<organism evidence="2 3">
    <name type="scientific">Taenia crassiceps</name>
    <dbReference type="NCBI Taxonomy" id="6207"/>
    <lineage>
        <taxon>Eukaryota</taxon>
        <taxon>Metazoa</taxon>
        <taxon>Spiralia</taxon>
        <taxon>Lophotrochozoa</taxon>
        <taxon>Platyhelminthes</taxon>
        <taxon>Cestoda</taxon>
        <taxon>Eucestoda</taxon>
        <taxon>Cyclophyllidea</taxon>
        <taxon>Taeniidae</taxon>
        <taxon>Taenia</taxon>
    </lineage>
</organism>
<dbReference type="EMBL" id="JAKROA010000001">
    <property type="protein sequence ID" value="KAL5111304.1"/>
    <property type="molecule type" value="Genomic_DNA"/>
</dbReference>
<sequence length="81" mass="9361">MCSLLQRKFYAVVLVTMFLVCFTASAPKPSQIESKLMKMEKLRDLLDMMEEEEISDALTVHPSYSKRWFPVKQYRGGLVAV</sequence>
<gene>
    <name evidence="2" type="ORF">TcWFU_001089</name>
</gene>
<reference evidence="2 3" key="1">
    <citation type="journal article" date="2022" name="Front. Cell. Infect. Microbiol.">
        <title>The Genomes of Two Strains of Taenia crassiceps the Animal Model for the Study of Human Cysticercosis.</title>
        <authorList>
            <person name="Bobes R.J."/>
            <person name="Estrada K."/>
            <person name="Rios-Valencia D.G."/>
            <person name="Calderon-Gallegos A."/>
            <person name="de la Torre P."/>
            <person name="Carrero J.C."/>
            <person name="Sanchez-Flores A."/>
            <person name="Laclette J.P."/>
        </authorList>
    </citation>
    <scope>NUCLEOTIDE SEQUENCE [LARGE SCALE GENOMIC DNA]</scope>
    <source>
        <strain evidence="2">WFUcys</strain>
    </source>
</reference>
<evidence type="ECO:0000256" key="1">
    <source>
        <dbReference type="SAM" id="SignalP"/>
    </source>
</evidence>
<feature type="chain" id="PRO_5047248000" evidence="1">
    <location>
        <begin position="26"/>
        <end position="81"/>
    </location>
</feature>